<evidence type="ECO:0000313" key="4">
    <source>
        <dbReference type="Proteomes" id="UP000523447"/>
    </source>
</evidence>
<dbReference type="InterPro" id="IPR036850">
    <property type="entry name" value="NDK-like_dom_sf"/>
</dbReference>
<comment type="similarity">
    <text evidence="1">Belongs to the NDK family.</text>
</comment>
<dbReference type="GO" id="GO:0006241">
    <property type="term" value="P:CTP biosynthetic process"/>
    <property type="evidence" value="ECO:0007669"/>
    <property type="project" value="InterPro"/>
</dbReference>
<evidence type="ECO:0000313" key="3">
    <source>
        <dbReference type="EMBL" id="NKY89383.1"/>
    </source>
</evidence>
<name>A0A7X6M2Y0_9NOCA</name>
<dbReference type="PRINTS" id="PR01243">
    <property type="entry name" value="NUCDPKINASE"/>
</dbReference>
<sequence>MTPAELLAVSTPLPEKATRYAEDTYVQETLAHLADAGIDAVEFARRHSLLLLKPDAIVARAVEPTLDWLRDNGFRVVSARVCPVDRHLVRALWYFAWNIASPERRRLADLLAEISDALVLVVAGDPAGLPTPVRLTAAKGPTDPGRRQPGELRYLLGRYSYLLNLVHSPDDPADVLREFAIYFDTGTREQVLREIESGVDRGDAAAACAADLYARTPARDFGRAAATRRLLDELGEVPVDFDADRDEDCARLVRSALAAGRRVDPWSVIVLGAQVLPMRAGGRQILPPVSAPDWLEARP</sequence>
<keyword evidence="3" id="KW-0808">Transferase</keyword>
<comment type="caution">
    <text evidence="3">The sequence shown here is derived from an EMBL/GenBank/DDBJ whole genome shotgun (WGS) entry which is preliminary data.</text>
</comment>
<accession>A0A7X6M2Y0</accession>
<dbReference type="RefSeq" id="WP_040718034.1">
    <property type="nucleotide sequence ID" value="NZ_CAWPHS010000040.1"/>
</dbReference>
<dbReference type="InterPro" id="IPR001564">
    <property type="entry name" value="Nucleoside_diP_kinase"/>
</dbReference>
<evidence type="ECO:0000259" key="2">
    <source>
        <dbReference type="Pfam" id="PF00334"/>
    </source>
</evidence>
<proteinExistence type="inferred from homology"/>
<dbReference type="GO" id="GO:0004550">
    <property type="term" value="F:nucleoside diphosphate kinase activity"/>
    <property type="evidence" value="ECO:0007669"/>
    <property type="project" value="InterPro"/>
</dbReference>
<dbReference type="GO" id="GO:0006183">
    <property type="term" value="P:GTP biosynthetic process"/>
    <property type="evidence" value="ECO:0007669"/>
    <property type="project" value="InterPro"/>
</dbReference>
<feature type="domain" description="Nucleoside diphosphate kinase-like" evidence="2">
    <location>
        <begin position="47"/>
        <end position="185"/>
    </location>
</feature>
<dbReference type="Gene3D" id="3.30.70.141">
    <property type="entry name" value="Nucleoside diphosphate kinase-like domain"/>
    <property type="match status" value="1"/>
</dbReference>
<reference evidence="3 4" key="1">
    <citation type="submission" date="2020-04" db="EMBL/GenBank/DDBJ databases">
        <title>MicrobeNet Type strains.</title>
        <authorList>
            <person name="Nicholson A.C."/>
        </authorList>
    </citation>
    <scope>NUCLEOTIDE SEQUENCE [LARGE SCALE GENOMIC DNA]</scope>
    <source>
        <strain evidence="3 4">DSM 44445</strain>
    </source>
</reference>
<dbReference type="EMBL" id="JAAXPE010000045">
    <property type="protein sequence ID" value="NKY89383.1"/>
    <property type="molecule type" value="Genomic_DNA"/>
</dbReference>
<gene>
    <name evidence="3" type="ORF">HGA07_27765</name>
</gene>
<dbReference type="Pfam" id="PF00334">
    <property type="entry name" value="NDK"/>
    <property type="match status" value="1"/>
</dbReference>
<dbReference type="PROSITE" id="PS51374">
    <property type="entry name" value="NDPK_LIKE"/>
    <property type="match status" value="1"/>
</dbReference>
<protein>
    <submittedName>
        <fullName evidence="3">Nucleoside-diphosphate kinase</fullName>
    </submittedName>
</protein>
<keyword evidence="4" id="KW-1185">Reference proteome</keyword>
<dbReference type="InterPro" id="IPR034907">
    <property type="entry name" value="NDK-like_dom"/>
</dbReference>
<dbReference type="SUPFAM" id="SSF54919">
    <property type="entry name" value="Nucleoside diphosphate kinase, NDK"/>
    <property type="match status" value="1"/>
</dbReference>
<dbReference type="Proteomes" id="UP000523447">
    <property type="component" value="Unassembled WGS sequence"/>
</dbReference>
<dbReference type="AlphaFoldDB" id="A0A7X6M2Y0"/>
<dbReference type="GO" id="GO:0006228">
    <property type="term" value="P:UTP biosynthetic process"/>
    <property type="evidence" value="ECO:0007669"/>
    <property type="project" value="InterPro"/>
</dbReference>
<comment type="caution">
    <text evidence="1">Lacks conserved residue(s) required for the propagation of feature annotation.</text>
</comment>
<keyword evidence="3" id="KW-0418">Kinase</keyword>
<organism evidence="3 4">
    <name type="scientific">Nocardia veterana</name>
    <dbReference type="NCBI Taxonomy" id="132249"/>
    <lineage>
        <taxon>Bacteria</taxon>
        <taxon>Bacillati</taxon>
        <taxon>Actinomycetota</taxon>
        <taxon>Actinomycetes</taxon>
        <taxon>Mycobacteriales</taxon>
        <taxon>Nocardiaceae</taxon>
        <taxon>Nocardia</taxon>
    </lineage>
</organism>
<evidence type="ECO:0000256" key="1">
    <source>
        <dbReference type="PROSITE-ProRule" id="PRU00706"/>
    </source>
</evidence>